<evidence type="ECO:0000256" key="10">
    <source>
        <dbReference type="ARBA" id="ARBA00023136"/>
    </source>
</evidence>
<dbReference type="PROSITE" id="PS50885">
    <property type="entry name" value="HAMP"/>
    <property type="match status" value="1"/>
</dbReference>
<proteinExistence type="predicted"/>
<evidence type="ECO:0000256" key="3">
    <source>
        <dbReference type="ARBA" id="ARBA00012438"/>
    </source>
</evidence>
<dbReference type="KEGG" id="sphj:BSL82_14795"/>
<keyword evidence="15" id="KW-1185">Reference proteome</keyword>
<evidence type="ECO:0000256" key="5">
    <source>
        <dbReference type="ARBA" id="ARBA00022679"/>
    </source>
</evidence>
<dbReference type="AlphaFoldDB" id="A0A1L3ZXN6"/>
<dbReference type="InterPro" id="IPR036890">
    <property type="entry name" value="HATPase_C_sf"/>
</dbReference>
<dbReference type="Pfam" id="PF00512">
    <property type="entry name" value="HisKA"/>
    <property type="match status" value="1"/>
</dbReference>
<dbReference type="CDD" id="cd00082">
    <property type="entry name" value="HisKA"/>
    <property type="match status" value="1"/>
</dbReference>
<feature type="domain" description="Histidine kinase" evidence="12">
    <location>
        <begin position="242"/>
        <end position="454"/>
    </location>
</feature>
<keyword evidence="8 11" id="KW-1133">Transmembrane helix</keyword>
<comment type="subcellular location">
    <subcellularLocation>
        <location evidence="2">Membrane</location>
    </subcellularLocation>
</comment>
<gene>
    <name evidence="14" type="ORF">BSL82_14795</name>
</gene>
<dbReference type="GO" id="GO:0005886">
    <property type="term" value="C:plasma membrane"/>
    <property type="evidence" value="ECO:0007669"/>
    <property type="project" value="TreeGrafter"/>
</dbReference>
<keyword evidence="10 11" id="KW-0472">Membrane</keyword>
<dbReference type="Gene3D" id="6.10.340.10">
    <property type="match status" value="1"/>
</dbReference>
<evidence type="ECO:0000313" key="15">
    <source>
        <dbReference type="Proteomes" id="UP000182063"/>
    </source>
</evidence>
<dbReference type="SMART" id="SM00387">
    <property type="entry name" value="HATPase_c"/>
    <property type="match status" value="1"/>
</dbReference>
<evidence type="ECO:0000256" key="1">
    <source>
        <dbReference type="ARBA" id="ARBA00000085"/>
    </source>
</evidence>
<reference evidence="15" key="1">
    <citation type="submission" date="2016-11" db="EMBL/GenBank/DDBJ databases">
        <title>Complete Genome Sequence of alachlor-degrading Sphingomonas sp. strain JJ-A5.</title>
        <authorList>
            <person name="Lee H."/>
            <person name="Ka J.-O."/>
        </authorList>
    </citation>
    <scope>NUCLEOTIDE SEQUENCE [LARGE SCALE GENOMIC DNA]</scope>
    <source>
        <strain evidence="15">JJ-A5</strain>
    </source>
</reference>
<dbReference type="InterPro" id="IPR003594">
    <property type="entry name" value="HATPase_dom"/>
</dbReference>
<evidence type="ECO:0000256" key="2">
    <source>
        <dbReference type="ARBA" id="ARBA00004370"/>
    </source>
</evidence>
<dbReference type="GO" id="GO:0000155">
    <property type="term" value="F:phosphorelay sensor kinase activity"/>
    <property type="evidence" value="ECO:0007669"/>
    <property type="project" value="InterPro"/>
</dbReference>
<dbReference type="Pfam" id="PF00672">
    <property type="entry name" value="HAMP"/>
    <property type="match status" value="1"/>
</dbReference>
<dbReference type="SMART" id="SM00388">
    <property type="entry name" value="HisKA"/>
    <property type="match status" value="1"/>
</dbReference>
<dbReference type="PANTHER" id="PTHR45436">
    <property type="entry name" value="SENSOR HISTIDINE KINASE YKOH"/>
    <property type="match status" value="1"/>
</dbReference>
<dbReference type="SMART" id="SM00304">
    <property type="entry name" value="HAMP"/>
    <property type="match status" value="1"/>
</dbReference>
<dbReference type="PRINTS" id="PR00344">
    <property type="entry name" value="BCTRLSENSOR"/>
</dbReference>
<dbReference type="PROSITE" id="PS50109">
    <property type="entry name" value="HIS_KIN"/>
    <property type="match status" value="1"/>
</dbReference>
<dbReference type="EC" id="2.7.13.3" evidence="3"/>
<evidence type="ECO:0000259" key="12">
    <source>
        <dbReference type="PROSITE" id="PS50109"/>
    </source>
</evidence>
<keyword evidence="7" id="KW-0418">Kinase</keyword>
<dbReference type="PANTHER" id="PTHR45436:SF8">
    <property type="entry name" value="HISTIDINE KINASE"/>
    <property type="match status" value="1"/>
</dbReference>
<accession>A0A1L3ZXN6</accession>
<dbReference type="CDD" id="cd06225">
    <property type="entry name" value="HAMP"/>
    <property type="match status" value="1"/>
</dbReference>
<evidence type="ECO:0000256" key="6">
    <source>
        <dbReference type="ARBA" id="ARBA00022692"/>
    </source>
</evidence>
<keyword evidence="4" id="KW-0597">Phosphoprotein</keyword>
<evidence type="ECO:0000256" key="8">
    <source>
        <dbReference type="ARBA" id="ARBA00022989"/>
    </source>
</evidence>
<organism evidence="14 15">
    <name type="scientific">Tardibacter chloracetimidivorans</name>
    <dbReference type="NCBI Taxonomy" id="1921510"/>
    <lineage>
        <taxon>Bacteria</taxon>
        <taxon>Pseudomonadati</taxon>
        <taxon>Pseudomonadota</taxon>
        <taxon>Alphaproteobacteria</taxon>
        <taxon>Sphingomonadales</taxon>
        <taxon>Sphingomonadaceae</taxon>
        <taxon>Tardibacter</taxon>
    </lineage>
</organism>
<evidence type="ECO:0000259" key="13">
    <source>
        <dbReference type="PROSITE" id="PS50885"/>
    </source>
</evidence>
<evidence type="ECO:0000256" key="9">
    <source>
        <dbReference type="ARBA" id="ARBA00023012"/>
    </source>
</evidence>
<keyword evidence="5" id="KW-0808">Transferase</keyword>
<dbReference type="SUPFAM" id="SSF47384">
    <property type="entry name" value="Homodimeric domain of signal transducing histidine kinase"/>
    <property type="match status" value="1"/>
</dbReference>
<evidence type="ECO:0000256" key="7">
    <source>
        <dbReference type="ARBA" id="ARBA00022777"/>
    </source>
</evidence>
<dbReference type="InterPro" id="IPR003660">
    <property type="entry name" value="HAMP_dom"/>
</dbReference>
<protein>
    <recommendedName>
        <fullName evidence="3">histidine kinase</fullName>
        <ecNumber evidence="3">2.7.13.3</ecNumber>
    </recommendedName>
</protein>
<dbReference type="InterPro" id="IPR036097">
    <property type="entry name" value="HisK_dim/P_sf"/>
</dbReference>
<keyword evidence="9" id="KW-0902">Two-component regulatory system</keyword>
<dbReference type="InterPro" id="IPR005467">
    <property type="entry name" value="His_kinase_dom"/>
</dbReference>
<evidence type="ECO:0000256" key="4">
    <source>
        <dbReference type="ARBA" id="ARBA00022553"/>
    </source>
</evidence>
<dbReference type="Gene3D" id="1.10.287.130">
    <property type="match status" value="1"/>
</dbReference>
<dbReference type="Pfam" id="PF02518">
    <property type="entry name" value="HATPase_c"/>
    <property type="match status" value="1"/>
</dbReference>
<dbReference type="InterPro" id="IPR004358">
    <property type="entry name" value="Sig_transdc_His_kin-like_C"/>
</dbReference>
<feature type="transmembrane region" description="Helical" evidence="11">
    <location>
        <begin position="155"/>
        <end position="178"/>
    </location>
</feature>
<evidence type="ECO:0000256" key="11">
    <source>
        <dbReference type="SAM" id="Phobius"/>
    </source>
</evidence>
<dbReference type="STRING" id="1921510.BSL82_14795"/>
<dbReference type="SUPFAM" id="SSF55874">
    <property type="entry name" value="ATPase domain of HSP90 chaperone/DNA topoisomerase II/histidine kinase"/>
    <property type="match status" value="1"/>
</dbReference>
<dbReference type="Proteomes" id="UP000182063">
    <property type="component" value="Chromosome"/>
</dbReference>
<keyword evidence="6 11" id="KW-0812">Transmembrane</keyword>
<comment type="catalytic activity">
    <reaction evidence="1">
        <text>ATP + protein L-histidine = ADP + protein N-phospho-L-histidine.</text>
        <dbReference type="EC" id="2.7.13.3"/>
    </reaction>
</comment>
<evidence type="ECO:0000313" key="14">
    <source>
        <dbReference type="EMBL" id="API60394.1"/>
    </source>
</evidence>
<dbReference type="EMBL" id="CP018221">
    <property type="protein sequence ID" value="API60394.1"/>
    <property type="molecule type" value="Genomic_DNA"/>
</dbReference>
<feature type="transmembrane region" description="Helical" evidence="11">
    <location>
        <begin position="17"/>
        <end position="39"/>
    </location>
</feature>
<name>A0A1L3ZXN6_9SPHN</name>
<dbReference type="Gene3D" id="3.30.565.10">
    <property type="entry name" value="Histidine kinase-like ATPase, C-terminal domain"/>
    <property type="match status" value="1"/>
</dbReference>
<dbReference type="OrthoDB" id="9815202at2"/>
<feature type="domain" description="HAMP" evidence="13">
    <location>
        <begin position="180"/>
        <end position="234"/>
    </location>
</feature>
<dbReference type="InterPro" id="IPR003661">
    <property type="entry name" value="HisK_dim/P_dom"/>
</dbReference>
<dbReference type="InterPro" id="IPR050428">
    <property type="entry name" value="TCS_sensor_his_kinase"/>
</dbReference>
<sequence length="466" mass="50086">MPLGVISRLLRSTVSRLVALNALLLVISMVAGALGGWIATRGVVEREARNRIELESHVIALEAQRGGLDRALEIIRAKAERPGSPEYYLVGPDGRTLIGDIQIVPRKVGWHFIDQPPPQPGVEGVHLLAMTRRLPDGSLLIVGEDMERSEAIRDAVFGAILTAGGIALVFGIIAGLFATRQTLRQMKRINVTVRAVERGDLSARTGAPVDARTDLDQLALAIDRMLDRIDTLVATIRRVSAEVAHDLRTPLTRVRHSVELALAQHDEELRSAALGEALAGLDEALRLFSAVLDLAEIDAGNARARFQPIDLAEIVDRVVDAYRAEIEASGRNISVSLAREALVAGDADLLARALANLIENALKYSGEHARIDVSVTEQADTLTMAVADDGPGVSDCEVSEMLRPFGRLDRARRASGNGLGLAIADAVARLHRGALAFARLQPGLAVEIRLPRAPAVTAARILDQVD</sequence>